<gene>
    <name evidence="1" type="ORF">LTR09_012005</name>
</gene>
<name>A0AAJ0DAS1_9PEZI</name>
<keyword evidence="2" id="KW-1185">Reference proteome</keyword>
<sequence>MATPKTGALAYVRIVKALARSKSTDTAENLPSSKMTNTHPLFTLPDELKLKVLGFAIEPKYIDQKIRYHTRGFDDRARRARDMLEPIISNLCVAFGGKFSKDFLFEAYCSVNYLTVYLKQAIRVMDWGDLDCGFHIFEGTFELHPEFEKHVQSLKIGGWACKKLGNLIIGLKDVKAAHVGRFKHIIDSMIKDLRAKEDRRITLTFSDEDVIEKPGFVIGWAKLEAPKRKKGGET</sequence>
<dbReference type="Proteomes" id="UP001271007">
    <property type="component" value="Unassembled WGS sequence"/>
</dbReference>
<dbReference type="AlphaFoldDB" id="A0AAJ0DAS1"/>
<evidence type="ECO:0000313" key="2">
    <source>
        <dbReference type="Proteomes" id="UP001271007"/>
    </source>
</evidence>
<organism evidence="1 2">
    <name type="scientific">Extremus antarcticus</name>
    <dbReference type="NCBI Taxonomy" id="702011"/>
    <lineage>
        <taxon>Eukaryota</taxon>
        <taxon>Fungi</taxon>
        <taxon>Dikarya</taxon>
        <taxon>Ascomycota</taxon>
        <taxon>Pezizomycotina</taxon>
        <taxon>Dothideomycetes</taxon>
        <taxon>Dothideomycetidae</taxon>
        <taxon>Mycosphaerellales</taxon>
        <taxon>Extremaceae</taxon>
        <taxon>Extremus</taxon>
    </lineage>
</organism>
<reference evidence="1" key="1">
    <citation type="submission" date="2023-04" db="EMBL/GenBank/DDBJ databases">
        <title>Black Yeasts Isolated from many extreme environments.</title>
        <authorList>
            <person name="Coleine C."/>
            <person name="Stajich J.E."/>
            <person name="Selbmann L."/>
        </authorList>
    </citation>
    <scope>NUCLEOTIDE SEQUENCE</scope>
    <source>
        <strain evidence="1">CCFEE 5312</strain>
    </source>
</reference>
<dbReference type="EMBL" id="JAWDJX010000089">
    <property type="protein sequence ID" value="KAK3046516.1"/>
    <property type="molecule type" value="Genomic_DNA"/>
</dbReference>
<accession>A0AAJ0DAS1</accession>
<protein>
    <submittedName>
        <fullName evidence="1">Uncharacterized protein</fullName>
    </submittedName>
</protein>
<evidence type="ECO:0000313" key="1">
    <source>
        <dbReference type="EMBL" id="KAK3046516.1"/>
    </source>
</evidence>
<proteinExistence type="predicted"/>
<comment type="caution">
    <text evidence="1">The sequence shown here is derived from an EMBL/GenBank/DDBJ whole genome shotgun (WGS) entry which is preliminary data.</text>
</comment>